<keyword evidence="4" id="KW-1185">Reference proteome</keyword>
<dbReference type="AlphaFoldDB" id="A0A2T4UJK7"/>
<dbReference type="SUPFAM" id="SSF56801">
    <property type="entry name" value="Acetyl-CoA synthetase-like"/>
    <property type="match status" value="1"/>
</dbReference>
<dbReference type="PANTHER" id="PTHR24096:SF323">
    <property type="entry name" value="BLR3536 PROTEIN"/>
    <property type="match status" value="1"/>
</dbReference>
<feature type="domain" description="AMP-binding enzyme C-terminal" evidence="2">
    <location>
        <begin position="414"/>
        <end position="495"/>
    </location>
</feature>
<dbReference type="InterPro" id="IPR045851">
    <property type="entry name" value="AMP-bd_C_sf"/>
</dbReference>
<gene>
    <name evidence="3" type="ORF">C7Y72_07045</name>
</gene>
<dbReference type="Gene3D" id="3.30.300.30">
    <property type="match status" value="1"/>
</dbReference>
<evidence type="ECO:0000259" key="2">
    <source>
        <dbReference type="Pfam" id="PF13193"/>
    </source>
</evidence>
<dbReference type="PROSITE" id="PS00455">
    <property type="entry name" value="AMP_BINDING"/>
    <property type="match status" value="1"/>
</dbReference>
<protein>
    <submittedName>
        <fullName evidence="3">Acyl-CoA synthetase</fullName>
    </submittedName>
</protein>
<dbReference type="PANTHER" id="PTHR24096">
    <property type="entry name" value="LONG-CHAIN-FATTY-ACID--COA LIGASE"/>
    <property type="match status" value="1"/>
</dbReference>
<dbReference type="Gene3D" id="3.40.50.12780">
    <property type="entry name" value="N-terminal domain of ligase-like"/>
    <property type="match status" value="1"/>
</dbReference>
<dbReference type="Proteomes" id="UP000240739">
    <property type="component" value="Unassembled WGS sequence"/>
</dbReference>
<dbReference type="Pfam" id="PF00501">
    <property type="entry name" value="AMP-binding"/>
    <property type="match status" value="1"/>
</dbReference>
<dbReference type="GO" id="GO:0016405">
    <property type="term" value="F:CoA-ligase activity"/>
    <property type="evidence" value="ECO:0007669"/>
    <property type="project" value="TreeGrafter"/>
</dbReference>
<dbReference type="InterPro" id="IPR020845">
    <property type="entry name" value="AMP-binding_CS"/>
</dbReference>
<dbReference type="InterPro" id="IPR025110">
    <property type="entry name" value="AMP-bd_C"/>
</dbReference>
<name>A0A2T4UJK7_9ACTN</name>
<sequence length="518" mass="55909">MHPGAHDPSKPALVMAGSGHVTTFGDLETAANRLSHLFRQHGLGVGDHVAMTIENAPVFLDVLWGAHYAGLLYTATSTALSAEELSYIVDNCDARIYVLSAKYADKAAAIKAATPTVEHYYSVGGDIDGYTSLENAIEGLPDTPLGEERIGGRDMLYSSGTTGKPKGITPRSLEAPYDAPHLITPVLKGLLGASPDDVYLSPAPLYHAAPLRWVMSYQQMGCTVVMMERFDAEEMLRLIEQHRVTSMQVVPTMFVRLLRLPQEVRDAADVSSLKAVTHAAAPCPPEVKHQMIDWLGPIIHEYYGSTEGCGVTWITAGQWLEHPGSVGKAVIGQPKILGEDGQEVAPGQTGAVYFAEGPPFQYHKDPEKTATVVNDQGWAQFGDIGHLDEDGFLYLTDRASYTIITGGVNVYPQEAEDVLLAHDAVMDAAVFGVPDADFGEAVQAVVQPRTLPSSAEEAAALEAELIAYCQSKLSKIKCPKAVHFRAELPRTDTGKLFKRILKDEYAKAAAEGREIAAV</sequence>
<reference evidence="3 4" key="1">
    <citation type="submission" date="2018-03" db="EMBL/GenBank/DDBJ databases">
        <title>Aquarubrobacter algicola gen. nov., sp. nov., a novel actinobacterium isolated from shallow eutrophic lake during the end of cyanobacterial harmful algal blooms.</title>
        <authorList>
            <person name="Chun S.J."/>
        </authorList>
    </citation>
    <scope>NUCLEOTIDE SEQUENCE [LARGE SCALE GENOMIC DNA]</scope>
    <source>
        <strain evidence="3 4">Seoho-28</strain>
    </source>
</reference>
<comment type="caution">
    <text evidence="3">The sequence shown here is derived from an EMBL/GenBank/DDBJ whole genome shotgun (WGS) entry which is preliminary data.</text>
</comment>
<dbReference type="OrthoDB" id="9803968at2"/>
<dbReference type="InterPro" id="IPR000873">
    <property type="entry name" value="AMP-dep_synth/lig_dom"/>
</dbReference>
<dbReference type="RefSeq" id="WP_107568039.1">
    <property type="nucleotide sequence ID" value="NZ_PYYB01000001.1"/>
</dbReference>
<evidence type="ECO:0000259" key="1">
    <source>
        <dbReference type="Pfam" id="PF00501"/>
    </source>
</evidence>
<proteinExistence type="predicted"/>
<dbReference type="Pfam" id="PF13193">
    <property type="entry name" value="AMP-binding_C"/>
    <property type="match status" value="1"/>
</dbReference>
<dbReference type="EMBL" id="PYYB01000001">
    <property type="protein sequence ID" value="PTL59422.1"/>
    <property type="molecule type" value="Genomic_DNA"/>
</dbReference>
<organism evidence="3 4">
    <name type="scientific">Paraconexibacter algicola</name>
    <dbReference type="NCBI Taxonomy" id="2133960"/>
    <lineage>
        <taxon>Bacteria</taxon>
        <taxon>Bacillati</taxon>
        <taxon>Actinomycetota</taxon>
        <taxon>Thermoleophilia</taxon>
        <taxon>Solirubrobacterales</taxon>
        <taxon>Paraconexibacteraceae</taxon>
        <taxon>Paraconexibacter</taxon>
    </lineage>
</organism>
<accession>A0A2T4UJK7</accession>
<dbReference type="InterPro" id="IPR042099">
    <property type="entry name" value="ANL_N_sf"/>
</dbReference>
<evidence type="ECO:0000313" key="3">
    <source>
        <dbReference type="EMBL" id="PTL59422.1"/>
    </source>
</evidence>
<evidence type="ECO:0000313" key="4">
    <source>
        <dbReference type="Proteomes" id="UP000240739"/>
    </source>
</evidence>
<feature type="domain" description="AMP-dependent synthetase/ligase" evidence="1">
    <location>
        <begin position="6"/>
        <end position="355"/>
    </location>
</feature>